<evidence type="ECO:0000313" key="2">
    <source>
        <dbReference type="EMBL" id="GAA3735440.1"/>
    </source>
</evidence>
<dbReference type="Pfam" id="PF00535">
    <property type="entry name" value="Glycos_transf_2"/>
    <property type="match status" value="1"/>
</dbReference>
<dbReference type="Proteomes" id="UP001501004">
    <property type="component" value="Unassembled WGS sequence"/>
</dbReference>
<reference evidence="3" key="1">
    <citation type="journal article" date="2019" name="Int. J. Syst. Evol. Microbiol.">
        <title>The Global Catalogue of Microorganisms (GCM) 10K type strain sequencing project: providing services to taxonomists for standard genome sequencing and annotation.</title>
        <authorList>
            <consortium name="The Broad Institute Genomics Platform"/>
            <consortium name="The Broad Institute Genome Sequencing Center for Infectious Disease"/>
            <person name="Wu L."/>
            <person name="Ma J."/>
        </authorList>
    </citation>
    <scope>NUCLEOTIDE SEQUENCE [LARGE SCALE GENOMIC DNA]</scope>
    <source>
        <strain evidence="3">JCM 16949</strain>
    </source>
</reference>
<feature type="domain" description="Glycosyltransferase 2-like" evidence="1">
    <location>
        <begin position="6"/>
        <end position="167"/>
    </location>
</feature>
<protein>
    <submittedName>
        <fullName evidence="2">Glycosyltransferase</fullName>
    </submittedName>
</protein>
<keyword evidence="3" id="KW-1185">Reference proteome</keyword>
<proteinExistence type="predicted"/>
<dbReference type="CDD" id="cd00761">
    <property type="entry name" value="Glyco_tranf_GTA_type"/>
    <property type="match status" value="1"/>
</dbReference>
<dbReference type="Gene3D" id="3.90.550.10">
    <property type="entry name" value="Spore Coat Polysaccharide Biosynthesis Protein SpsA, Chain A"/>
    <property type="match status" value="1"/>
</dbReference>
<organism evidence="2 3">
    <name type="scientific">Leifsonella bigeumensis</name>
    <dbReference type="NCBI Taxonomy" id="433643"/>
    <lineage>
        <taxon>Bacteria</taxon>
        <taxon>Bacillati</taxon>
        <taxon>Actinomycetota</taxon>
        <taxon>Actinomycetes</taxon>
        <taxon>Micrococcales</taxon>
        <taxon>Microbacteriaceae</taxon>
        <taxon>Leifsonella</taxon>
    </lineage>
</organism>
<name>A0ABP7FBL3_9MICO</name>
<comment type="caution">
    <text evidence="2">The sequence shown here is derived from an EMBL/GenBank/DDBJ whole genome shotgun (WGS) entry which is preliminary data.</text>
</comment>
<dbReference type="PANTHER" id="PTHR22916">
    <property type="entry name" value="GLYCOSYLTRANSFERASE"/>
    <property type="match status" value="1"/>
</dbReference>
<evidence type="ECO:0000259" key="1">
    <source>
        <dbReference type="Pfam" id="PF00535"/>
    </source>
</evidence>
<dbReference type="SUPFAM" id="SSF53448">
    <property type="entry name" value="Nucleotide-diphospho-sugar transferases"/>
    <property type="match status" value="1"/>
</dbReference>
<dbReference type="EMBL" id="BAABAE010000002">
    <property type="protein sequence ID" value="GAA3735440.1"/>
    <property type="molecule type" value="Genomic_DNA"/>
</dbReference>
<accession>A0ABP7FBL3</accession>
<evidence type="ECO:0000313" key="3">
    <source>
        <dbReference type="Proteomes" id="UP001501004"/>
    </source>
</evidence>
<dbReference type="PANTHER" id="PTHR22916:SF64">
    <property type="entry name" value="TRANSFERASE, PUTATIVE-RELATED"/>
    <property type="match status" value="1"/>
</dbReference>
<dbReference type="InterPro" id="IPR001173">
    <property type="entry name" value="Glyco_trans_2-like"/>
</dbReference>
<dbReference type="InterPro" id="IPR029044">
    <property type="entry name" value="Nucleotide-diphossugar_trans"/>
</dbReference>
<sequence length="312" mass="34164">MSPRVTVAILTFNGEKHIGDILSALEVQQYDGEFDVLVIDSGSSDHTLEIIASHPSVRLHEIPNAEFGHGRTRNLAARLATGDIVVYLTHDAVPLGVRWLEAMVAPFNHDEVAAVLGRQVARASAPPLLKYDIDRVFQRQGRAGDVTLHRADGAGTESPIRRIATFYSDSAAAARRKILLGPIPYSDVAYAEDQVFGRAVIDAGLTKAYAGNATVEHSNDGTLREFGERIAADLIGLRSIGTEVPTVSRFVAFRQWVKWSIVDTGRILVDPGYGLGRSLYWLVMNPIYHAVKWSSYRRASLQPLNPAVPDEA</sequence>
<gene>
    <name evidence="2" type="ORF">GCM10022239_09360</name>
</gene>